<dbReference type="InterPro" id="IPR014347">
    <property type="entry name" value="Tautomerase/MIF_sf"/>
</dbReference>
<proteinExistence type="predicted"/>
<dbReference type="EMBL" id="QXUF01000025">
    <property type="protein sequence ID" value="RIN01616.1"/>
    <property type="molecule type" value="Genomic_DNA"/>
</dbReference>
<keyword evidence="4" id="KW-1185">Reference proteome</keyword>
<dbReference type="Proteomes" id="UP000286317">
    <property type="component" value="Unassembled WGS sequence"/>
</dbReference>
<protein>
    <submittedName>
        <fullName evidence="3">4-oxalocrotonate tautomerase</fullName>
    </submittedName>
</protein>
<dbReference type="NCBIfam" id="NF041920">
    <property type="entry name" value="DmpI"/>
    <property type="match status" value="1"/>
</dbReference>
<sequence length="61" mass="6818">MPILKLETLNLTKDQKKQLVEELTETASRITGIPKEGYYVILKENNLDNVGSGGKLLSDQE</sequence>
<reference evidence="3 4" key="1">
    <citation type="journal article" date="2016" name="Front. Microbiol.">
        <title>Comprehensive Phylogenetic Analysis of Bovine Non-aureus Staphylococci Species Based on Whole-Genome Sequencing.</title>
        <authorList>
            <person name="Naushad S."/>
            <person name="Barkema H.W."/>
            <person name="Luby C."/>
            <person name="Condas L.A."/>
            <person name="Nobrega D.B."/>
            <person name="Carson D.A."/>
            <person name="De Buck J."/>
        </authorList>
    </citation>
    <scope>NUCLEOTIDE SEQUENCE [LARGE SCALE GENOMIC DNA]</scope>
    <source>
        <strain evidence="3 4">SNUC 4554</strain>
    </source>
</reference>
<keyword evidence="1" id="KW-0413">Isomerase</keyword>
<dbReference type="InterPro" id="IPR004370">
    <property type="entry name" value="4-OT-like_dom"/>
</dbReference>
<name>A0A418IGL7_9STAP</name>
<dbReference type="GO" id="GO:0016853">
    <property type="term" value="F:isomerase activity"/>
    <property type="evidence" value="ECO:0007669"/>
    <property type="project" value="UniProtKB-KW"/>
</dbReference>
<evidence type="ECO:0000313" key="3">
    <source>
        <dbReference type="EMBL" id="RIN01616.1"/>
    </source>
</evidence>
<evidence type="ECO:0000313" key="4">
    <source>
        <dbReference type="Proteomes" id="UP000286317"/>
    </source>
</evidence>
<evidence type="ECO:0000259" key="2">
    <source>
        <dbReference type="Pfam" id="PF01361"/>
    </source>
</evidence>
<dbReference type="RefSeq" id="WP_031884063.1">
    <property type="nucleotide sequence ID" value="NZ_JBOIQQ010000011.1"/>
</dbReference>
<accession>A0A418IGL7</accession>
<dbReference type="SUPFAM" id="SSF55331">
    <property type="entry name" value="Tautomerase/MIF"/>
    <property type="match status" value="1"/>
</dbReference>
<organism evidence="3 4">
    <name type="scientific">Staphylococcus shinii</name>
    <dbReference type="NCBI Taxonomy" id="2912228"/>
    <lineage>
        <taxon>Bacteria</taxon>
        <taxon>Bacillati</taxon>
        <taxon>Bacillota</taxon>
        <taxon>Bacilli</taxon>
        <taxon>Bacillales</taxon>
        <taxon>Staphylococcaceae</taxon>
        <taxon>Staphylococcus</taxon>
    </lineage>
</organism>
<dbReference type="Gene3D" id="3.30.429.10">
    <property type="entry name" value="Macrophage Migration Inhibitory Factor"/>
    <property type="match status" value="1"/>
</dbReference>
<evidence type="ECO:0000256" key="1">
    <source>
        <dbReference type="ARBA" id="ARBA00023235"/>
    </source>
</evidence>
<dbReference type="Pfam" id="PF01361">
    <property type="entry name" value="Tautomerase"/>
    <property type="match status" value="1"/>
</dbReference>
<feature type="domain" description="4-oxalocrotonate tautomerase-like" evidence="2">
    <location>
        <begin position="10"/>
        <end position="59"/>
    </location>
</feature>
<gene>
    <name evidence="3" type="ORF">BU112_05210</name>
</gene>
<dbReference type="AlphaFoldDB" id="A0A418IGL7"/>
<comment type="caution">
    <text evidence="3">The sequence shown here is derived from an EMBL/GenBank/DDBJ whole genome shotgun (WGS) entry which is preliminary data.</text>
</comment>
<dbReference type="OrthoDB" id="9804803at2"/>